<protein>
    <recommendedName>
        <fullName evidence="3">Reverse transcriptase domain-containing protein</fullName>
    </recommendedName>
</protein>
<accession>A0A2G2ZIJ4</accession>
<dbReference type="Gramene" id="PHT81810">
    <property type="protein sequence ID" value="PHT81810"/>
    <property type="gene ID" value="T459_14825"/>
</dbReference>
<sequence length="182" mass="20698">MGSLDKRINEARDYLIGIQSLLTSYIDSNLVVIEKVALQELNKWLGIQERVFKQKSKAHWIEEGDGNNIYFFNCMKARASINNILVLKSLDGRMLQKSDDIEREIIQFYKGLLGTATTSIPAIDLTIMRQGSSITTQQQKMMCKEVTLKEIQDALFSIGNNKAPGIDGFNACFFKKAWRIIQ</sequence>
<dbReference type="Proteomes" id="UP000222542">
    <property type="component" value="Unassembled WGS sequence"/>
</dbReference>
<reference evidence="1 2" key="1">
    <citation type="journal article" date="2014" name="Nat. Genet.">
        <title>Genome sequence of the hot pepper provides insights into the evolution of pungency in Capsicum species.</title>
        <authorList>
            <person name="Kim S."/>
            <person name="Park M."/>
            <person name="Yeom S.I."/>
            <person name="Kim Y.M."/>
            <person name="Lee J.M."/>
            <person name="Lee H.A."/>
            <person name="Seo E."/>
            <person name="Choi J."/>
            <person name="Cheong K."/>
            <person name="Kim K.T."/>
            <person name="Jung K."/>
            <person name="Lee G.W."/>
            <person name="Oh S.K."/>
            <person name="Bae C."/>
            <person name="Kim S.B."/>
            <person name="Lee H.Y."/>
            <person name="Kim S.Y."/>
            <person name="Kim M.S."/>
            <person name="Kang B.C."/>
            <person name="Jo Y.D."/>
            <person name="Yang H.B."/>
            <person name="Jeong H.J."/>
            <person name="Kang W.H."/>
            <person name="Kwon J.K."/>
            <person name="Shin C."/>
            <person name="Lim J.Y."/>
            <person name="Park J.H."/>
            <person name="Huh J.H."/>
            <person name="Kim J.S."/>
            <person name="Kim B.D."/>
            <person name="Cohen O."/>
            <person name="Paran I."/>
            <person name="Suh M.C."/>
            <person name="Lee S.B."/>
            <person name="Kim Y.K."/>
            <person name="Shin Y."/>
            <person name="Noh S.J."/>
            <person name="Park J."/>
            <person name="Seo Y.S."/>
            <person name="Kwon S.Y."/>
            <person name="Kim H.A."/>
            <person name="Park J.M."/>
            <person name="Kim H.J."/>
            <person name="Choi S.B."/>
            <person name="Bosland P.W."/>
            <person name="Reeves G."/>
            <person name="Jo S.H."/>
            <person name="Lee B.W."/>
            <person name="Cho H.T."/>
            <person name="Choi H.S."/>
            <person name="Lee M.S."/>
            <person name="Yu Y."/>
            <person name="Do Choi Y."/>
            <person name="Park B.S."/>
            <person name="van Deynze A."/>
            <person name="Ashrafi H."/>
            <person name="Hill T."/>
            <person name="Kim W.T."/>
            <person name="Pai H.S."/>
            <person name="Ahn H.K."/>
            <person name="Yeam I."/>
            <person name="Giovannoni J.J."/>
            <person name="Rose J.K."/>
            <person name="Sorensen I."/>
            <person name="Lee S.J."/>
            <person name="Kim R.W."/>
            <person name="Choi I.Y."/>
            <person name="Choi B.S."/>
            <person name="Lim J.S."/>
            <person name="Lee Y.H."/>
            <person name="Choi D."/>
        </authorList>
    </citation>
    <scope>NUCLEOTIDE SEQUENCE [LARGE SCALE GENOMIC DNA]</scope>
    <source>
        <strain evidence="2">cv. CM334</strain>
    </source>
</reference>
<dbReference type="STRING" id="4072.A0A2G2ZIJ4"/>
<organism evidence="1 2">
    <name type="scientific">Capsicum annuum</name>
    <name type="common">Capsicum pepper</name>
    <dbReference type="NCBI Taxonomy" id="4072"/>
    <lineage>
        <taxon>Eukaryota</taxon>
        <taxon>Viridiplantae</taxon>
        <taxon>Streptophyta</taxon>
        <taxon>Embryophyta</taxon>
        <taxon>Tracheophyta</taxon>
        <taxon>Spermatophyta</taxon>
        <taxon>Magnoliopsida</taxon>
        <taxon>eudicotyledons</taxon>
        <taxon>Gunneridae</taxon>
        <taxon>Pentapetalae</taxon>
        <taxon>asterids</taxon>
        <taxon>lamiids</taxon>
        <taxon>Solanales</taxon>
        <taxon>Solanaceae</taxon>
        <taxon>Solanoideae</taxon>
        <taxon>Capsiceae</taxon>
        <taxon>Capsicum</taxon>
    </lineage>
</organism>
<evidence type="ECO:0000313" key="1">
    <source>
        <dbReference type="EMBL" id="PHT81810.1"/>
    </source>
</evidence>
<dbReference type="EMBL" id="AYRZ02000005">
    <property type="protein sequence ID" value="PHT81810.1"/>
    <property type="molecule type" value="Genomic_DNA"/>
</dbReference>
<dbReference type="AlphaFoldDB" id="A0A2G2ZIJ4"/>
<keyword evidence="2" id="KW-1185">Reference proteome</keyword>
<gene>
    <name evidence="1" type="ORF">T459_14825</name>
</gene>
<dbReference type="OMA" id="LLWENEC"/>
<proteinExistence type="predicted"/>
<reference evidence="1 2" key="2">
    <citation type="journal article" date="2017" name="Genome Biol.">
        <title>New reference genome sequences of hot pepper reveal the massive evolution of plant disease-resistance genes by retroduplication.</title>
        <authorList>
            <person name="Kim S."/>
            <person name="Park J."/>
            <person name="Yeom S.I."/>
            <person name="Kim Y.M."/>
            <person name="Seo E."/>
            <person name="Kim K.T."/>
            <person name="Kim M.S."/>
            <person name="Lee J.M."/>
            <person name="Cheong K."/>
            <person name="Shin H.S."/>
            <person name="Kim S.B."/>
            <person name="Han K."/>
            <person name="Lee J."/>
            <person name="Park M."/>
            <person name="Lee H.A."/>
            <person name="Lee H.Y."/>
            <person name="Lee Y."/>
            <person name="Oh S."/>
            <person name="Lee J.H."/>
            <person name="Choi E."/>
            <person name="Choi E."/>
            <person name="Lee S.E."/>
            <person name="Jeon J."/>
            <person name="Kim H."/>
            <person name="Choi G."/>
            <person name="Song H."/>
            <person name="Lee J."/>
            <person name="Lee S.C."/>
            <person name="Kwon J.K."/>
            <person name="Lee H.Y."/>
            <person name="Koo N."/>
            <person name="Hong Y."/>
            <person name="Kim R.W."/>
            <person name="Kang W.H."/>
            <person name="Huh J.H."/>
            <person name="Kang B.C."/>
            <person name="Yang T.J."/>
            <person name="Lee Y.H."/>
            <person name="Bennetzen J.L."/>
            <person name="Choi D."/>
        </authorList>
    </citation>
    <scope>NUCLEOTIDE SEQUENCE [LARGE SCALE GENOMIC DNA]</scope>
    <source>
        <strain evidence="2">cv. CM334</strain>
    </source>
</reference>
<evidence type="ECO:0000313" key="2">
    <source>
        <dbReference type="Proteomes" id="UP000222542"/>
    </source>
</evidence>
<comment type="caution">
    <text evidence="1">The sequence shown here is derived from an EMBL/GenBank/DDBJ whole genome shotgun (WGS) entry which is preliminary data.</text>
</comment>
<evidence type="ECO:0008006" key="3">
    <source>
        <dbReference type="Google" id="ProtNLM"/>
    </source>
</evidence>
<name>A0A2G2ZIJ4_CAPAN</name>